<comment type="cofactor">
    <cofactor evidence="1">
        <name>FAD</name>
        <dbReference type="ChEBI" id="CHEBI:57692"/>
    </cofactor>
</comment>
<comment type="caution">
    <text evidence="7">The sequence shown here is derived from an EMBL/GenBank/DDBJ whole genome shotgun (WGS) entry which is preliminary data.</text>
</comment>
<dbReference type="Pfam" id="PF08031">
    <property type="entry name" value="BBE"/>
    <property type="match status" value="1"/>
</dbReference>
<keyword evidence="5" id="KW-0560">Oxidoreductase</keyword>
<comment type="similarity">
    <text evidence="2">Belongs to the oxygen-dependent FAD-linked oxidoreductase family.</text>
</comment>
<dbReference type="InterPro" id="IPR036318">
    <property type="entry name" value="FAD-bd_PCMH-like_sf"/>
</dbReference>
<dbReference type="PROSITE" id="PS51387">
    <property type="entry name" value="FAD_PCMH"/>
    <property type="match status" value="1"/>
</dbReference>
<dbReference type="AlphaFoldDB" id="A0A8J3QDH8"/>
<dbReference type="InterPro" id="IPR016166">
    <property type="entry name" value="FAD-bd_PCMH"/>
</dbReference>
<dbReference type="GO" id="GO:0071949">
    <property type="term" value="F:FAD binding"/>
    <property type="evidence" value="ECO:0007669"/>
    <property type="project" value="InterPro"/>
</dbReference>
<dbReference type="InterPro" id="IPR050416">
    <property type="entry name" value="FAD-linked_Oxidoreductase"/>
</dbReference>
<evidence type="ECO:0000256" key="1">
    <source>
        <dbReference type="ARBA" id="ARBA00001974"/>
    </source>
</evidence>
<keyword evidence="3" id="KW-0285">Flavoprotein</keyword>
<protein>
    <submittedName>
        <fullName evidence="7">FAD-linked oxidase</fullName>
    </submittedName>
</protein>
<dbReference type="PANTHER" id="PTHR42973:SF39">
    <property type="entry name" value="FAD-BINDING PCMH-TYPE DOMAIN-CONTAINING PROTEIN"/>
    <property type="match status" value="1"/>
</dbReference>
<proteinExistence type="inferred from homology"/>
<dbReference type="Proteomes" id="UP000612899">
    <property type="component" value="Unassembled WGS sequence"/>
</dbReference>
<feature type="domain" description="FAD-binding PCMH-type" evidence="6">
    <location>
        <begin position="22"/>
        <end position="190"/>
    </location>
</feature>
<evidence type="ECO:0000259" key="6">
    <source>
        <dbReference type="PROSITE" id="PS51387"/>
    </source>
</evidence>
<dbReference type="GO" id="GO:0016491">
    <property type="term" value="F:oxidoreductase activity"/>
    <property type="evidence" value="ECO:0007669"/>
    <property type="project" value="UniProtKB-KW"/>
</dbReference>
<sequence length="422" mass="44328">MNLILPGEPGYDLHRKPLSPSVDPRPAMVVEAFNAGDVQSAVLAARRLELPFAVQATGHGTHVPADGAMLLKTTAMAHVLVDPDRRVARVGPGARWADVLAAAAPFGLAPLSGSSPTVGVTGYTLGGGLGWLGRKFGFAADSVLRAKVVTADGELVVASPSRHPELFWALRGGGGNFGVVTALEFQLHPVARVYAGMASFAIGGACDFLSVYRDWLSTAPDELSTAVVLRTLPDSQKVLTVKAMYAGDASSARRHLAPLWAAAGPALTDELRPMTYAQAVMGGTAARYFDFFRDLPDPAIAALTQAHRTGEVSNVEVRHWGGALGRGDGPAARPEARLSVIADTAVPSMCQTLRRYGMGGTFLNFLADPSRVATAFTPVNFRRLQQVKAAYDPDNFFRINHNIAPAALVGVPAGVSSAGNVS</sequence>
<evidence type="ECO:0000256" key="5">
    <source>
        <dbReference type="ARBA" id="ARBA00023002"/>
    </source>
</evidence>
<dbReference type="InterPro" id="IPR016167">
    <property type="entry name" value="FAD-bd_PCMH_sub1"/>
</dbReference>
<dbReference type="RefSeq" id="WP_203911813.1">
    <property type="nucleotide sequence ID" value="NZ_BONY01000044.1"/>
</dbReference>
<dbReference type="Gene3D" id="3.40.462.20">
    <property type="match status" value="1"/>
</dbReference>
<dbReference type="Pfam" id="PF01565">
    <property type="entry name" value="FAD_binding_4"/>
    <property type="match status" value="1"/>
</dbReference>
<dbReference type="Gene3D" id="3.30.43.10">
    <property type="entry name" value="Uridine Diphospho-n-acetylenolpyruvylglucosamine Reductase, domain 2"/>
    <property type="match status" value="1"/>
</dbReference>
<dbReference type="SUPFAM" id="SSF56176">
    <property type="entry name" value="FAD-binding/transporter-associated domain-like"/>
    <property type="match status" value="1"/>
</dbReference>
<organism evidence="7 8">
    <name type="scientific">Rhizocola hellebori</name>
    <dbReference type="NCBI Taxonomy" id="1392758"/>
    <lineage>
        <taxon>Bacteria</taxon>
        <taxon>Bacillati</taxon>
        <taxon>Actinomycetota</taxon>
        <taxon>Actinomycetes</taxon>
        <taxon>Micromonosporales</taxon>
        <taxon>Micromonosporaceae</taxon>
        <taxon>Rhizocola</taxon>
    </lineage>
</organism>
<evidence type="ECO:0000313" key="7">
    <source>
        <dbReference type="EMBL" id="GIH08042.1"/>
    </source>
</evidence>
<name>A0A8J3QDH8_9ACTN</name>
<accession>A0A8J3QDH8</accession>
<evidence type="ECO:0000256" key="4">
    <source>
        <dbReference type="ARBA" id="ARBA00022827"/>
    </source>
</evidence>
<gene>
    <name evidence="7" type="ORF">Rhe02_61090</name>
</gene>
<evidence type="ECO:0000256" key="2">
    <source>
        <dbReference type="ARBA" id="ARBA00005466"/>
    </source>
</evidence>
<evidence type="ECO:0000313" key="8">
    <source>
        <dbReference type="Proteomes" id="UP000612899"/>
    </source>
</evidence>
<dbReference type="InterPro" id="IPR016169">
    <property type="entry name" value="FAD-bd_PCMH_sub2"/>
</dbReference>
<dbReference type="InterPro" id="IPR012951">
    <property type="entry name" value="BBE"/>
</dbReference>
<evidence type="ECO:0000256" key="3">
    <source>
        <dbReference type="ARBA" id="ARBA00022630"/>
    </source>
</evidence>
<dbReference type="InterPro" id="IPR006094">
    <property type="entry name" value="Oxid_FAD_bind_N"/>
</dbReference>
<dbReference type="PANTHER" id="PTHR42973">
    <property type="entry name" value="BINDING OXIDOREDUCTASE, PUTATIVE (AFU_ORTHOLOGUE AFUA_1G17690)-RELATED"/>
    <property type="match status" value="1"/>
</dbReference>
<reference evidence="7" key="1">
    <citation type="submission" date="2021-01" db="EMBL/GenBank/DDBJ databases">
        <title>Whole genome shotgun sequence of Rhizocola hellebori NBRC 109834.</title>
        <authorList>
            <person name="Komaki H."/>
            <person name="Tamura T."/>
        </authorList>
    </citation>
    <scope>NUCLEOTIDE SEQUENCE</scope>
    <source>
        <strain evidence="7">NBRC 109834</strain>
    </source>
</reference>
<dbReference type="EMBL" id="BONY01000044">
    <property type="protein sequence ID" value="GIH08042.1"/>
    <property type="molecule type" value="Genomic_DNA"/>
</dbReference>
<keyword evidence="8" id="KW-1185">Reference proteome</keyword>
<dbReference type="Gene3D" id="3.30.465.10">
    <property type="match status" value="1"/>
</dbReference>
<keyword evidence="4" id="KW-0274">FAD</keyword>